<dbReference type="SUPFAM" id="SSF54001">
    <property type="entry name" value="Cysteine proteinases"/>
    <property type="match status" value="1"/>
</dbReference>
<evidence type="ECO:0000256" key="1">
    <source>
        <dbReference type="SAM" id="MobiDB-lite"/>
    </source>
</evidence>
<name>A0A8K0EYC1_BRALA</name>
<dbReference type="GO" id="GO:0005829">
    <property type="term" value="C:cytosol"/>
    <property type="evidence" value="ECO:0007669"/>
    <property type="project" value="TreeGrafter"/>
</dbReference>
<gene>
    <name evidence="3" type="primary">USP1</name>
    <name evidence="3" type="ORF">BLAG_LOCUS24828</name>
</gene>
<feature type="compositionally biased region" description="Basic and acidic residues" evidence="1">
    <location>
        <begin position="405"/>
        <end position="419"/>
    </location>
</feature>
<dbReference type="GO" id="GO:0004843">
    <property type="term" value="F:cysteine-type deubiquitinase activity"/>
    <property type="evidence" value="ECO:0007669"/>
    <property type="project" value="InterPro"/>
</dbReference>
<feature type="region of interest" description="Disordered" evidence="1">
    <location>
        <begin position="440"/>
        <end position="470"/>
    </location>
</feature>
<feature type="region of interest" description="Disordered" evidence="1">
    <location>
        <begin position="782"/>
        <end position="812"/>
    </location>
</feature>
<protein>
    <submittedName>
        <fullName evidence="3">USP1 protein</fullName>
    </submittedName>
</protein>
<dbReference type="PANTHER" id="PTHR24006">
    <property type="entry name" value="UBIQUITIN CARBOXYL-TERMINAL HYDROLASE"/>
    <property type="match status" value="1"/>
</dbReference>
<evidence type="ECO:0000313" key="3">
    <source>
        <dbReference type="EMBL" id="CAH1273508.1"/>
    </source>
</evidence>
<dbReference type="Pfam" id="PF00443">
    <property type="entry name" value="UCH"/>
    <property type="match status" value="2"/>
</dbReference>
<feature type="compositionally biased region" description="Polar residues" evidence="1">
    <location>
        <begin position="449"/>
        <end position="469"/>
    </location>
</feature>
<dbReference type="InterPro" id="IPR028889">
    <property type="entry name" value="USP"/>
</dbReference>
<dbReference type="Proteomes" id="UP000838412">
    <property type="component" value="Chromosome 9"/>
</dbReference>
<evidence type="ECO:0000313" key="4">
    <source>
        <dbReference type="Proteomes" id="UP000838412"/>
    </source>
</evidence>
<feature type="region of interest" description="Disordered" evidence="1">
    <location>
        <begin position="387"/>
        <end position="424"/>
    </location>
</feature>
<dbReference type="InterPro" id="IPR001394">
    <property type="entry name" value="Peptidase_C19_UCH"/>
</dbReference>
<dbReference type="GO" id="GO:0005634">
    <property type="term" value="C:nucleus"/>
    <property type="evidence" value="ECO:0007669"/>
    <property type="project" value="TreeGrafter"/>
</dbReference>
<reference evidence="3" key="1">
    <citation type="submission" date="2022-01" db="EMBL/GenBank/DDBJ databases">
        <authorList>
            <person name="Braso-Vives M."/>
        </authorList>
    </citation>
    <scope>NUCLEOTIDE SEQUENCE</scope>
</reference>
<dbReference type="OrthoDB" id="10062454at2759"/>
<sequence length="812" mass="90951">MVEESRMTISATAQDMDAPPRKRSKLSLSSRRKDDSSSVAVTSTQENMYPVFQLKGTENSHVESDSSAALDIPTDTSYDVSTVMSSYNYGEFLPFVGLTNLHNTCYMNSVLQILMHTPQFALRLAYLQSHLRDIYVEAKAQMNRKLKLKFTEPEFGLLNELCRTFRKVGRMKLQYILAPETRNERLVIEPIRALDAIREVNGTFRGSLQHDAQELLRCVLSSLQDANAAILTRQAERKEELRIRQEKLAAIMAKKESKVCARPVKYTQEPPVHVENGCNGVVENGVSNGVLGKLASVEKSPKYPDPHLQNGLKSKADNLENGHSNGVVGKVPTVDNPKMAKKKRLGVGHARNQIKITRFASPSHTTSLMPVNGQNGHLEASGVVNGHANGDTHGDTSKDNPAIPAKEDLSNGARSKDMPVESTLAEQVSSVKLDEMKAGHEEDKMDTAPSVNSSIQNGHVQNEGENTSPMEEDSAESFQLSAKDLEVLQMEVSNIVEDLFEGQLQYQTTCLECETKSARTERFQDLSLPVKMHAEPDQLQETTGDTSPEKEDDKADAVSLSWSFETFMAAEKLDGENKYSCELCGVRSEAERKLYFAKLPKILTLHLKRFEYNLTGNMKKIHAPILTPSHLKLDSFCVDSCKNKMNRYELYGMILHEGSSQDSGHYVAYLKAPLDYPFLKEFCLNDDGESPSSPPDSPSANPDDVKVVDLETTNQQEREQQLLDGCAEYNHSLHWLRFNDSHVSKLTEEEVGEVFLPEKTNTLSPYLLFYKRTDVKYSHVDQKPKTDKYKNVKTDLSDSPGKEEEKEEDISR</sequence>
<dbReference type="PROSITE" id="PS00973">
    <property type="entry name" value="USP_2"/>
    <property type="match status" value="1"/>
</dbReference>
<dbReference type="CDD" id="cd02257">
    <property type="entry name" value="Peptidase_C19"/>
    <property type="match status" value="1"/>
</dbReference>
<dbReference type="InterPro" id="IPR038765">
    <property type="entry name" value="Papain-like_cys_pep_sf"/>
</dbReference>
<dbReference type="GO" id="GO:0016579">
    <property type="term" value="P:protein deubiquitination"/>
    <property type="evidence" value="ECO:0007669"/>
    <property type="project" value="InterPro"/>
</dbReference>
<feature type="region of interest" description="Disordered" evidence="1">
    <location>
        <begin position="525"/>
        <end position="555"/>
    </location>
</feature>
<dbReference type="Gene3D" id="3.90.70.10">
    <property type="entry name" value="Cysteine proteinases"/>
    <property type="match status" value="2"/>
</dbReference>
<evidence type="ECO:0000259" key="2">
    <source>
        <dbReference type="PROSITE" id="PS50235"/>
    </source>
</evidence>
<dbReference type="InterPro" id="IPR018200">
    <property type="entry name" value="USP_CS"/>
</dbReference>
<organism evidence="3 4">
    <name type="scientific">Branchiostoma lanceolatum</name>
    <name type="common">Common lancelet</name>
    <name type="synonym">Amphioxus lanceolatum</name>
    <dbReference type="NCBI Taxonomy" id="7740"/>
    <lineage>
        <taxon>Eukaryota</taxon>
        <taxon>Metazoa</taxon>
        <taxon>Chordata</taxon>
        <taxon>Cephalochordata</taxon>
        <taxon>Leptocardii</taxon>
        <taxon>Amphioxiformes</taxon>
        <taxon>Branchiostomatidae</taxon>
        <taxon>Branchiostoma</taxon>
    </lineage>
</organism>
<dbReference type="InterPro" id="IPR050164">
    <property type="entry name" value="Peptidase_C19"/>
</dbReference>
<accession>A0A8K0EYC1</accession>
<dbReference type="AlphaFoldDB" id="A0A8K0EYC1"/>
<dbReference type="PANTHER" id="PTHR24006:SF905">
    <property type="entry name" value="UBIQUITIN CARBOXYL-TERMINAL HYDROLASE 1"/>
    <property type="match status" value="1"/>
</dbReference>
<dbReference type="EMBL" id="OV696694">
    <property type="protein sequence ID" value="CAH1273508.1"/>
    <property type="molecule type" value="Genomic_DNA"/>
</dbReference>
<feature type="region of interest" description="Disordered" evidence="1">
    <location>
        <begin position="1"/>
        <end position="42"/>
    </location>
</feature>
<dbReference type="PROSITE" id="PS50235">
    <property type="entry name" value="USP_3"/>
    <property type="match status" value="1"/>
</dbReference>
<keyword evidence="4" id="KW-1185">Reference proteome</keyword>
<proteinExistence type="predicted"/>
<feature type="domain" description="USP" evidence="2">
    <location>
        <begin position="96"/>
        <end position="773"/>
    </location>
</feature>